<evidence type="ECO:0000259" key="1">
    <source>
        <dbReference type="Pfam" id="PF12697"/>
    </source>
</evidence>
<dbReference type="PANTHER" id="PTHR46438:SF11">
    <property type="entry name" value="LIPASE-RELATED"/>
    <property type="match status" value="1"/>
</dbReference>
<dbReference type="AlphaFoldDB" id="A0A8J2YUJ7"/>
<proteinExistence type="predicted"/>
<keyword evidence="3" id="KW-1185">Reference proteome</keyword>
<dbReference type="Pfam" id="PF12697">
    <property type="entry name" value="Abhydrolase_6"/>
    <property type="match status" value="1"/>
</dbReference>
<dbReference type="InterPro" id="IPR029058">
    <property type="entry name" value="AB_hydrolase_fold"/>
</dbReference>
<dbReference type="Proteomes" id="UP000646365">
    <property type="component" value="Unassembled WGS sequence"/>
</dbReference>
<feature type="domain" description="AB hydrolase-1" evidence="1">
    <location>
        <begin position="39"/>
        <end position="267"/>
    </location>
</feature>
<protein>
    <recommendedName>
        <fullName evidence="1">AB hydrolase-1 domain-containing protein</fullName>
    </recommendedName>
</protein>
<comment type="caution">
    <text evidence="2">The sequence shown here is derived from an EMBL/GenBank/DDBJ whole genome shotgun (WGS) entry which is preliminary data.</text>
</comment>
<dbReference type="InterPro" id="IPR000073">
    <property type="entry name" value="AB_hydrolase_1"/>
</dbReference>
<accession>A0A8J2YUJ7</accession>
<evidence type="ECO:0000313" key="2">
    <source>
        <dbReference type="EMBL" id="GGF24010.1"/>
    </source>
</evidence>
<dbReference type="EMBL" id="BMJQ01000008">
    <property type="protein sequence ID" value="GGF24010.1"/>
    <property type="molecule type" value="Genomic_DNA"/>
</dbReference>
<organism evidence="2 3">
    <name type="scientific">Aliidongia dinghuensis</name>
    <dbReference type="NCBI Taxonomy" id="1867774"/>
    <lineage>
        <taxon>Bacteria</taxon>
        <taxon>Pseudomonadati</taxon>
        <taxon>Pseudomonadota</taxon>
        <taxon>Alphaproteobacteria</taxon>
        <taxon>Rhodospirillales</taxon>
        <taxon>Dongiaceae</taxon>
        <taxon>Aliidongia</taxon>
    </lineage>
</organism>
<reference evidence="2" key="2">
    <citation type="submission" date="2020-09" db="EMBL/GenBank/DDBJ databases">
        <authorList>
            <person name="Sun Q."/>
            <person name="Zhou Y."/>
        </authorList>
    </citation>
    <scope>NUCLEOTIDE SEQUENCE</scope>
    <source>
        <strain evidence="2">CGMCC 1.15725</strain>
    </source>
</reference>
<name>A0A8J2YUJ7_9PROT</name>
<dbReference type="PANTHER" id="PTHR46438">
    <property type="entry name" value="ALPHA/BETA-HYDROLASES SUPERFAMILY PROTEIN"/>
    <property type="match status" value="1"/>
</dbReference>
<evidence type="ECO:0000313" key="3">
    <source>
        <dbReference type="Proteomes" id="UP000646365"/>
    </source>
</evidence>
<sequence length="284" mass="30654">MSTITQPRSAPGRLKPEYVQVDGAEIGLLRMGSPDRPPVLLVHGFSGDMLTWQFNVAPLARDRHVVAIDLPGHGLSSAAPGIGPWRDMAHWLARAIGTLGLDRPHLIGHSLGGRLALGVVELDLIEARSLTLISCAAISPEHDYGFLKRLSEVSSLDEATACSRHLFGGAAIDVTRFARGLLAKIAVPEARAAMAEFLRQNFDACCTMDVMPTDWRRISCPLQLIWGHDDQVVPLPGPAWLPTDAPIHLLDAVGHLPHLAAADWVNALLGDFVRRADEPVRSAG</sequence>
<dbReference type="Gene3D" id="3.40.50.1820">
    <property type="entry name" value="alpha/beta hydrolase"/>
    <property type="match status" value="1"/>
</dbReference>
<dbReference type="PRINTS" id="PR00111">
    <property type="entry name" value="ABHYDROLASE"/>
</dbReference>
<dbReference type="SUPFAM" id="SSF53474">
    <property type="entry name" value="alpha/beta-Hydrolases"/>
    <property type="match status" value="1"/>
</dbReference>
<reference evidence="2" key="1">
    <citation type="journal article" date="2014" name="Int. J. Syst. Evol. Microbiol.">
        <title>Complete genome sequence of Corynebacterium casei LMG S-19264T (=DSM 44701T), isolated from a smear-ripened cheese.</title>
        <authorList>
            <consortium name="US DOE Joint Genome Institute (JGI-PGF)"/>
            <person name="Walter F."/>
            <person name="Albersmeier A."/>
            <person name="Kalinowski J."/>
            <person name="Ruckert C."/>
        </authorList>
    </citation>
    <scope>NUCLEOTIDE SEQUENCE</scope>
    <source>
        <strain evidence="2">CGMCC 1.15725</strain>
    </source>
</reference>
<gene>
    <name evidence="2" type="ORF">GCM10011611_32630</name>
</gene>
<dbReference type="RefSeq" id="WP_189047630.1">
    <property type="nucleotide sequence ID" value="NZ_BMJQ01000008.1"/>
</dbReference>